<reference evidence="2 3" key="1">
    <citation type="submission" date="2019-05" db="EMBL/GenBank/DDBJ databases">
        <title>Another draft genome of Portunus trituberculatus and its Hox gene families provides insights of decapod evolution.</title>
        <authorList>
            <person name="Jeong J.-H."/>
            <person name="Song I."/>
            <person name="Kim S."/>
            <person name="Choi T."/>
            <person name="Kim D."/>
            <person name="Ryu S."/>
            <person name="Kim W."/>
        </authorList>
    </citation>
    <scope>NUCLEOTIDE SEQUENCE [LARGE SCALE GENOMIC DNA]</scope>
    <source>
        <tissue evidence="2">Muscle</tissue>
    </source>
</reference>
<keyword evidence="3" id="KW-1185">Reference proteome</keyword>
<sequence>MCQKIFVGHDRYNDNGKDQKVTPADHIFFLSFYIFYAIFYRLRSLYLLKLWCAVMLGVVLQYTPWRAAGVGRDVCPGRALPLLVVREATRLGFSARRADHYIAHFLC</sequence>
<keyword evidence="1" id="KW-1133">Transmembrane helix</keyword>
<evidence type="ECO:0000313" key="3">
    <source>
        <dbReference type="Proteomes" id="UP000324222"/>
    </source>
</evidence>
<keyword evidence="1" id="KW-0812">Transmembrane</keyword>
<accession>A0A5B7HKK4</accession>
<dbReference type="AlphaFoldDB" id="A0A5B7HKK4"/>
<evidence type="ECO:0000256" key="1">
    <source>
        <dbReference type="SAM" id="Phobius"/>
    </source>
</evidence>
<dbReference type="EMBL" id="VSRR010033593">
    <property type="protein sequence ID" value="MPC71802.1"/>
    <property type="molecule type" value="Genomic_DNA"/>
</dbReference>
<organism evidence="2 3">
    <name type="scientific">Portunus trituberculatus</name>
    <name type="common">Swimming crab</name>
    <name type="synonym">Neptunus trituberculatus</name>
    <dbReference type="NCBI Taxonomy" id="210409"/>
    <lineage>
        <taxon>Eukaryota</taxon>
        <taxon>Metazoa</taxon>
        <taxon>Ecdysozoa</taxon>
        <taxon>Arthropoda</taxon>
        <taxon>Crustacea</taxon>
        <taxon>Multicrustacea</taxon>
        <taxon>Malacostraca</taxon>
        <taxon>Eumalacostraca</taxon>
        <taxon>Eucarida</taxon>
        <taxon>Decapoda</taxon>
        <taxon>Pleocyemata</taxon>
        <taxon>Brachyura</taxon>
        <taxon>Eubrachyura</taxon>
        <taxon>Portunoidea</taxon>
        <taxon>Portunidae</taxon>
        <taxon>Portuninae</taxon>
        <taxon>Portunus</taxon>
    </lineage>
</organism>
<protein>
    <submittedName>
        <fullName evidence="2">Uncharacterized protein</fullName>
    </submittedName>
</protein>
<comment type="caution">
    <text evidence="2">The sequence shown here is derived from an EMBL/GenBank/DDBJ whole genome shotgun (WGS) entry which is preliminary data.</text>
</comment>
<evidence type="ECO:0000313" key="2">
    <source>
        <dbReference type="EMBL" id="MPC71802.1"/>
    </source>
</evidence>
<keyword evidence="1" id="KW-0472">Membrane</keyword>
<dbReference type="Proteomes" id="UP000324222">
    <property type="component" value="Unassembled WGS sequence"/>
</dbReference>
<feature type="transmembrane region" description="Helical" evidence="1">
    <location>
        <begin position="21"/>
        <end position="39"/>
    </location>
</feature>
<proteinExistence type="predicted"/>
<gene>
    <name evidence="2" type="ORF">E2C01_066092</name>
</gene>
<name>A0A5B7HKK4_PORTR</name>